<dbReference type="Proteomes" id="UP000264006">
    <property type="component" value="Chromosome"/>
</dbReference>
<gene>
    <name evidence="2" type="ORF">DVS28_a0698</name>
</gene>
<name>A0A346XT52_9ACTN</name>
<dbReference type="RefSeq" id="WP_114590214.1">
    <property type="nucleotide sequence ID" value="NZ_CP031165.1"/>
</dbReference>
<dbReference type="OrthoDB" id="5241916at2"/>
<accession>A0A346XT52</accession>
<feature type="transmembrane region" description="Helical" evidence="1">
    <location>
        <begin position="36"/>
        <end position="56"/>
    </location>
</feature>
<reference evidence="2 3" key="1">
    <citation type="submission" date="2018-09" db="EMBL/GenBank/DDBJ databases">
        <title>Complete genome sequence of Euzebya sp. DY32-46 isolated from seawater of Pacific Ocean.</title>
        <authorList>
            <person name="Xu L."/>
            <person name="Wu Y.-H."/>
            <person name="Xu X.-W."/>
        </authorList>
    </citation>
    <scope>NUCLEOTIDE SEQUENCE [LARGE SCALE GENOMIC DNA]</scope>
    <source>
        <strain evidence="2 3">DY32-46</strain>
    </source>
</reference>
<feature type="transmembrane region" description="Helical" evidence="1">
    <location>
        <begin position="209"/>
        <end position="227"/>
    </location>
</feature>
<feature type="transmembrane region" description="Helical" evidence="1">
    <location>
        <begin position="172"/>
        <end position="197"/>
    </location>
</feature>
<keyword evidence="1" id="KW-1133">Transmembrane helix</keyword>
<dbReference type="AlphaFoldDB" id="A0A346XT52"/>
<evidence type="ECO:0000256" key="1">
    <source>
        <dbReference type="SAM" id="Phobius"/>
    </source>
</evidence>
<feature type="transmembrane region" description="Helical" evidence="1">
    <location>
        <begin position="109"/>
        <end position="130"/>
    </location>
</feature>
<dbReference type="EMBL" id="CP031165">
    <property type="protein sequence ID" value="AXV05399.1"/>
    <property type="molecule type" value="Genomic_DNA"/>
</dbReference>
<sequence length="271" mass="29176">MIVATALLNLLMAVIYMAIGTMIAMDLERAIRRRGWSHFGVAWLSIMYTCGAHHLVHGIHVLAEGREVGPADLVAVAMGIPAGGLWALLRIEASRGGRGDRYVRGTPTWLRVVAGAHLVAAGATLVVGLRLLTGATDLDTRLIPNILLVGLYLGIGAALMRGQLHNRREHGGWSLSGLSLMMIFPTCAVMHASYVVYAGSALFAPDFHGLWVDWLGVPAALYFFWVVRGLETGTVKDWNERFESIEDLGDRAAASSADAAPDGPVLEEAIR</sequence>
<feature type="transmembrane region" description="Helical" evidence="1">
    <location>
        <begin position="68"/>
        <end position="89"/>
    </location>
</feature>
<proteinExistence type="predicted"/>
<feature type="transmembrane region" description="Helical" evidence="1">
    <location>
        <begin position="142"/>
        <end position="160"/>
    </location>
</feature>
<organism evidence="2 3">
    <name type="scientific">Euzebya pacifica</name>
    <dbReference type="NCBI Taxonomy" id="1608957"/>
    <lineage>
        <taxon>Bacteria</taxon>
        <taxon>Bacillati</taxon>
        <taxon>Actinomycetota</taxon>
        <taxon>Nitriliruptoria</taxon>
        <taxon>Euzebyales</taxon>
    </lineage>
</organism>
<dbReference type="KEGG" id="euz:DVS28_a0698"/>
<keyword evidence="1" id="KW-0472">Membrane</keyword>
<protein>
    <submittedName>
        <fullName evidence="2">Uncharacterized protein</fullName>
    </submittedName>
</protein>
<keyword evidence="3" id="KW-1185">Reference proteome</keyword>
<feature type="transmembrane region" description="Helical" evidence="1">
    <location>
        <begin position="6"/>
        <end position="24"/>
    </location>
</feature>
<evidence type="ECO:0000313" key="2">
    <source>
        <dbReference type="EMBL" id="AXV05399.1"/>
    </source>
</evidence>
<keyword evidence="1" id="KW-0812">Transmembrane</keyword>
<evidence type="ECO:0000313" key="3">
    <source>
        <dbReference type="Proteomes" id="UP000264006"/>
    </source>
</evidence>